<comment type="caution">
    <text evidence="3">The sequence shown here is derived from an EMBL/GenBank/DDBJ whole genome shotgun (WGS) entry which is preliminary data.</text>
</comment>
<evidence type="ECO:0000313" key="4">
    <source>
        <dbReference type="Proteomes" id="UP000581206"/>
    </source>
</evidence>
<evidence type="ECO:0000256" key="1">
    <source>
        <dbReference type="SAM" id="MobiDB-lite"/>
    </source>
</evidence>
<dbReference type="Pfam" id="PF06742">
    <property type="entry name" value="DUF1214"/>
    <property type="match status" value="1"/>
</dbReference>
<dbReference type="RefSeq" id="WP_168629136.1">
    <property type="nucleotide sequence ID" value="NZ_BONL01000034.1"/>
</dbReference>
<dbReference type="EMBL" id="JAAXOX010000002">
    <property type="protein sequence ID" value="NKY22019.1"/>
    <property type="molecule type" value="Genomic_DNA"/>
</dbReference>
<feature type="region of interest" description="Disordered" evidence="1">
    <location>
        <begin position="278"/>
        <end position="300"/>
    </location>
</feature>
<dbReference type="InterPro" id="IPR037049">
    <property type="entry name" value="DUF1214_C_sf"/>
</dbReference>
<keyword evidence="4" id="KW-1185">Reference proteome</keyword>
<name>A0A7X6KTK0_9CELL</name>
<protein>
    <submittedName>
        <fullName evidence="3">DUF1214 domain-containing protein</fullName>
    </submittedName>
</protein>
<dbReference type="Proteomes" id="UP000581206">
    <property type="component" value="Unassembled WGS sequence"/>
</dbReference>
<reference evidence="3 4" key="1">
    <citation type="submission" date="2020-04" db="EMBL/GenBank/DDBJ databases">
        <title>MicrobeNet Type strains.</title>
        <authorList>
            <person name="Nicholson A.C."/>
        </authorList>
    </citation>
    <scope>NUCLEOTIDE SEQUENCE [LARGE SCALE GENOMIC DNA]</scope>
    <source>
        <strain evidence="3 4">ATCC BAA-788</strain>
    </source>
</reference>
<feature type="domain" description="DUF1214" evidence="2">
    <location>
        <begin position="244"/>
        <end position="339"/>
    </location>
</feature>
<organism evidence="3 4">
    <name type="scientific">Cellulomonas denverensis</name>
    <dbReference type="NCBI Taxonomy" id="264297"/>
    <lineage>
        <taxon>Bacteria</taxon>
        <taxon>Bacillati</taxon>
        <taxon>Actinomycetota</taxon>
        <taxon>Actinomycetes</taxon>
        <taxon>Micrococcales</taxon>
        <taxon>Cellulomonadaceae</taxon>
        <taxon>Cellulomonas</taxon>
    </lineage>
</organism>
<evidence type="ECO:0000313" key="3">
    <source>
        <dbReference type="EMBL" id="NKY22019.1"/>
    </source>
</evidence>
<accession>A0A7X6KTK0</accession>
<sequence length="361" mass="37484">MDHGEIVRAAADAYLGSRPAARLLAELDAALAHGPGAGVLHPVDPAADWADPRAATATAWVHTGSPATLTVAPAPAGTWLGVQVVDLFGRTVLVHGSADPVTGPLTWSLGRGPDGPGTDWVRVDAVALAARGTERRTGLELVGLDAPRSAPALPGPAPAGDLGALLGVLLGVARPAPGSAEDGWAWLLDADPGAVSRGALLGESLVRDAARRGGPSADPAILGAVRAADGLERLDPRTVLTTRLDTTGGETARGDRAYRLTLDADHLAHGRGGWTLSTHRLPDGRHEAAPHASASGRRPHPDLEALVQHTRPARVADTERWLRSPRGAFAVLLRLYQPTAEAIRGEWLPPVLRPVHPEVDP</sequence>
<dbReference type="InterPro" id="IPR010621">
    <property type="entry name" value="DUF1214"/>
</dbReference>
<dbReference type="Gene3D" id="2.60.120.600">
    <property type="entry name" value="Domain of unknown function DUF1214, C-terminal domain"/>
    <property type="match status" value="1"/>
</dbReference>
<dbReference type="SUPFAM" id="SSF160935">
    <property type="entry name" value="VPA0735-like"/>
    <property type="match status" value="1"/>
</dbReference>
<dbReference type="AlphaFoldDB" id="A0A7X6KTK0"/>
<evidence type="ECO:0000259" key="2">
    <source>
        <dbReference type="Pfam" id="PF06742"/>
    </source>
</evidence>
<gene>
    <name evidence="3" type="ORF">HGA03_04995</name>
</gene>
<proteinExistence type="predicted"/>
<feature type="compositionally biased region" description="Basic and acidic residues" evidence="1">
    <location>
        <begin position="280"/>
        <end position="289"/>
    </location>
</feature>